<dbReference type="InterPro" id="IPR008000">
    <property type="entry name" value="Rham/fucose_mutarotase"/>
</dbReference>
<dbReference type="Gene3D" id="3.30.70.100">
    <property type="match status" value="1"/>
</dbReference>
<evidence type="ECO:0000313" key="2">
    <source>
        <dbReference type="EMBL" id="CAB4998527.1"/>
    </source>
</evidence>
<evidence type="ECO:0000313" key="1">
    <source>
        <dbReference type="EMBL" id="CAB4935361.1"/>
    </source>
</evidence>
<dbReference type="AlphaFoldDB" id="A0A6J7IXF2"/>
<gene>
    <name evidence="1" type="ORF">UFOPK3774_00303</name>
    <name evidence="2" type="ORF">UFOPK4049_00282</name>
</gene>
<dbReference type="SUPFAM" id="SSF54909">
    <property type="entry name" value="Dimeric alpha+beta barrel"/>
    <property type="match status" value="1"/>
</dbReference>
<reference evidence="1" key="1">
    <citation type="submission" date="2020-05" db="EMBL/GenBank/DDBJ databases">
        <authorList>
            <person name="Chiriac C."/>
            <person name="Salcher M."/>
            <person name="Ghai R."/>
            <person name="Kavagutti S V."/>
        </authorList>
    </citation>
    <scope>NUCLEOTIDE SEQUENCE</scope>
</reference>
<accession>A0A6J7IXF2</accession>
<dbReference type="EMBL" id="CAFBNG010000035">
    <property type="protein sequence ID" value="CAB4935361.1"/>
    <property type="molecule type" value="Genomic_DNA"/>
</dbReference>
<dbReference type="InterPro" id="IPR011008">
    <property type="entry name" value="Dimeric_a/b-barrel"/>
</dbReference>
<protein>
    <submittedName>
        <fullName evidence="1">Unannotated protein</fullName>
    </submittedName>
</protein>
<sequence>MQRYSSVIGLPKEFQAEYERYHAAVWPEVLKQIHDSNIRNYSIYKYGELLFSYFEYIGSDYEGDMAKMAADPHTQKWWDVMMPMQRPVADIAAGEWWKAIPEVFHVD</sequence>
<dbReference type="PANTHER" id="PTHR34389:SF2">
    <property type="entry name" value="L-RHAMNOSE MUTAROTASE"/>
    <property type="match status" value="1"/>
</dbReference>
<dbReference type="GO" id="GO:0016857">
    <property type="term" value="F:racemase and epimerase activity, acting on carbohydrates and derivatives"/>
    <property type="evidence" value="ECO:0007669"/>
    <property type="project" value="InterPro"/>
</dbReference>
<organism evidence="1">
    <name type="scientific">freshwater metagenome</name>
    <dbReference type="NCBI Taxonomy" id="449393"/>
    <lineage>
        <taxon>unclassified sequences</taxon>
        <taxon>metagenomes</taxon>
        <taxon>ecological metagenomes</taxon>
    </lineage>
</organism>
<dbReference type="Pfam" id="PF05336">
    <property type="entry name" value="rhaM"/>
    <property type="match status" value="1"/>
</dbReference>
<dbReference type="PANTHER" id="PTHR34389">
    <property type="entry name" value="L-RHAMNOSE MUTAROTASE"/>
    <property type="match status" value="1"/>
</dbReference>
<name>A0A6J7IXF2_9ZZZZ</name>
<dbReference type="EMBL" id="CAFBPB010000022">
    <property type="protein sequence ID" value="CAB4998527.1"/>
    <property type="molecule type" value="Genomic_DNA"/>
</dbReference>
<proteinExistence type="predicted"/>